<dbReference type="GO" id="GO:0016020">
    <property type="term" value="C:membrane"/>
    <property type="evidence" value="ECO:0007669"/>
    <property type="project" value="InterPro"/>
</dbReference>
<evidence type="ECO:0000256" key="7">
    <source>
        <dbReference type="ARBA" id="ARBA00022840"/>
    </source>
</evidence>
<organism evidence="12 13">
    <name type="scientific">Chryseobacterium taklimakanense</name>
    <dbReference type="NCBI Taxonomy" id="536441"/>
    <lineage>
        <taxon>Bacteria</taxon>
        <taxon>Pseudomonadati</taxon>
        <taxon>Bacteroidota</taxon>
        <taxon>Flavobacteriia</taxon>
        <taxon>Flavobacteriales</taxon>
        <taxon>Weeksellaceae</taxon>
        <taxon>Chryseobacterium group</taxon>
        <taxon>Chryseobacterium</taxon>
    </lineage>
</organism>
<keyword evidence="10" id="KW-0812">Transmembrane</keyword>
<evidence type="ECO:0000256" key="8">
    <source>
        <dbReference type="ARBA" id="ARBA00023012"/>
    </source>
</evidence>
<dbReference type="Gene3D" id="1.25.40.10">
    <property type="entry name" value="Tetratricopeptide repeat domain"/>
    <property type="match status" value="1"/>
</dbReference>
<evidence type="ECO:0000256" key="5">
    <source>
        <dbReference type="ARBA" id="ARBA00022741"/>
    </source>
</evidence>
<keyword evidence="8" id="KW-0902">Two-component regulatory system</keyword>
<dbReference type="PROSITE" id="PS50109">
    <property type="entry name" value="HIS_KIN"/>
    <property type="match status" value="1"/>
</dbReference>
<dbReference type="PANTHER" id="PTHR24421">
    <property type="entry name" value="NITRATE/NITRITE SENSOR PROTEIN NARX-RELATED"/>
    <property type="match status" value="1"/>
</dbReference>
<name>A0A3G8WG25_9FLAO</name>
<feature type="domain" description="Histidine kinase" evidence="11">
    <location>
        <begin position="461"/>
        <end position="654"/>
    </location>
</feature>
<dbReference type="Proteomes" id="UP000282297">
    <property type="component" value="Chromosome"/>
</dbReference>
<dbReference type="InterPro" id="IPR011990">
    <property type="entry name" value="TPR-like_helical_dom_sf"/>
</dbReference>
<feature type="coiled-coil region" evidence="9">
    <location>
        <begin position="360"/>
        <end position="387"/>
    </location>
</feature>
<evidence type="ECO:0000256" key="1">
    <source>
        <dbReference type="ARBA" id="ARBA00000085"/>
    </source>
</evidence>
<keyword evidence="10" id="KW-1133">Transmembrane helix</keyword>
<keyword evidence="6 12" id="KW-0418">Kinase</keyword>
<dbReference type="InterPro" id="IPR003594">
    <property type="entry name" value="HATPase_dom"/>
</dbReference>
<evidence type="ECO:0000256" key="9">
    <source>
        <dbReference type="SAM" id="Coils"/>
    </source>
</evidence>
<dbReference type="Gene3D" id="3.30.565.10">
    <property type="entry name" value="Histidine kinase-like ATPase, C-terminal domain"/>
    <property type="match status" value="1"/>
</dbReference>
<reference evidence="13" key="1">
    <citation type="submission" date="2018-11" db="EMBL/GenBank/DDBJ databases">
        <title>Proposal to divide the Flavobacteriaceae and reorganize its genera based on Amino Acid Identity values calculated from whole genome sequences.</title>
        <authorList>
            <person name="Nicholson A.C."/>
            <person name="Gulvik C.A."/>
            <person name="Whitney A.M."/>
            <person name="Humrighouse B.W."/>
            <person name="Bell M."/>
            <person name="Holmes B."/>
            <person name="Steigerwalt A.B."/>
            <person name="Villarma A."/>
            <person name="Sheth M."/>
            <person name="Batra D."/>
            <person name="Pryor J."/>
            <person name="Bernardet J.-F."/>
            <person name="Hugo C."/>
            <person name="Kampfer P."/>
            <person name="Newman J.D."/>
            <person name="McQuiston J.R."/>
        </authorList>
    </citation>
    <scope>NUCLEOTIDE SEQUENCE [LARGE SCALE GENOMIC DNA]</scope>
    <source>
        <strain evidence="13">H4753</strain>
    </source>
</reference>
<dbReference type="EC" id="2.7.13.3" evidence="2"/>
<proteinExistence type="predicted"/>
<dbReference type="InterPro" id="IPR036890">
    <property type="entry name" value="HATPase_C_sf"/>
</dbReference>
<evidence type="ECO:0000256" key="4">
    <source>
        <dbReference type="ARBA" id="ARBA00022679"/>
    </source>
</evidence>
<sequence>MMYRVLIFSMLILFNLISAQKTDSLLRVAAMEKNPVKKAEVYLKLVTFTAQSDSVKALSYLKKAEELTPKNHKVGQARIQNSWGFYEMPKNPKKGKTHHLKGLEILGNENSAEAQNLRAMLWTNVVADEQRMGNAHEAMKLMMNHAIPASKKAADKSFLANNYLTAAIIFYNDENLDKALQYAEQAISTANLKGNTAQSKEVAETAQLVSAEIFLKKEDYPKAKRRLDLMQKSLSENKNPDFHNELLHLQSIYFLYTGNASESLRKASEGLSLAEKNQNPYHLTRLTFMKSKAEANLGLYDEAAATLKNLLNNEFYVKNYADNLATIYDELWMLEEKRGNFKNAFQYAKKRIAVSDSMKIIDQNEAINEMETKFRTAEKEKQLAVQELEINKKNQYMRTFIITTLVFLGAGLFTYFYFRNKKKLSEQREINLQQKLKEKEQTEQLKVTKAILDGEERERERVAKDLHDGLGGMLAGVKINLSTWSSNHLEENQYESFHKILNQLDSSVSELRRVARNLMPESLLNFGLEIALKDLCEFYMKDGLTIDFQAINIQKNLPLNLQVNIYRIVQELLNNAVKHSNADNILVQCSQNGEEFYITVEDNGKGITESEMSKVKSLGLKNLQNRVDFLKGKMEIQSIQNEGTTINIEVKTGAVA</sequence>
<dbReference type="CDD" id="cd16917">
    <property type="entry name" value="HATPase_UhpB-NarQ-NarX-like"/>
    <property type="match status" value="1"/>
</dbReference>
<dbReference type="GO" id="GO:0005524">
    <property type="term" value="F:ATP binding"/>
    <property type="evidence" value="ECO:0007669"/>
    <property type="project" value="UniProtKB-KW"/>
</dbReference>
<keyword evidence="5" id="KW-0547">Nucleotide-binding</keyword>
<keyword evidence="10" id="KW-0472">Membrane</keyword>
<evidence type="ECO:0000256" key="10">
    <source>
        <dbReference type="SAM" id="Phobius"/>
    </source>
</evidence>
<dbReference type="InterPro" id="IPR050482">
    <property type="entry name" value="Sensor_HK_TwoCompSys"/>
</dbReference>
<dbReference type="GO" id="GO:0046983">
    <property type="term" value="F:protein dimerization activity"/>
    <property type="evidence" value="ECO:0007669"/>
    <property type="project" value="InterPro"/>
</dbReference>
<dbReference type="Gene3D" id="1.20.5.1930">
    <property type="match status" value="1"/>
</dbReference>
<dbReference type="PANTHER" id="PTHR24421:SF10">
    <property type="entry name" value="NITRATE_NITRITE SENSOR PROTEIN NARQ"/>
    <property type="match status" value="1"/>
</dbReference>
<dbReference type="InterPro" id="IPR011712">
    <property type="entry name" value="Sig_transdc_His_kin_sub3_dim/P"/>
</dbReference>
<dbReference type="InterPro" id="IPR005467">
    <property type="entry name" value="His_kinase_dom"/>
</dbReference>
<dbReference type="EMBL" id="CP034171">
    <property type="protein sequence ID" value="AZI20115.1"/>
    <property type="molecule type" value="Genomic_DNA"/>
</dbReference>
<keyword evidence="7" id="KW-0067">ATP-binding</keyword>
<keyword evidence="4" id="KW-0808">Transferase</keyword>
<accession>A0A3G8WG25</accession>
<evidence type="ECO:0000313" key="13">
    <source>
        <dbReference type="Proteomes" id="UP000282297"/>
    </source>
</evidence>
<evidence type="ECO:0000256" key="6">
    <source>
        <dbReference type="ARBA" id="ARBA00022777"/>
    </source>
</evidence>
<keyword evidence="9" id="KW-0175">Coiled coil</keyword>
<evidence type="ECO:0000259" key="11">
    <source>
        <dbReference type="PROSITE" id="PS50109"/>
    </source>
</evidence>
<keyword evidence="3" id="KW-0597">Phosphoprotein</keyword>
<dbReference type="GO" id="GO:0000155">
    <property type="term" value="F:phosphorelay sensor kinase activity"/>
    <property type="evidence" value="ECO:0007669"/>
    <property type="project" value="InterPro"/>
</dbReference>
<dbReference type="Pfam" id="PF02518">
    <property type="entry name" value="HATPase_c"/>
    <property type="match status" value="1"/>
</dbReference>
<evidence type="ECO:0000256" key="2">
    <source>
        <dbReference type="ARBA" id="ARBA00012438"/>
    </source>
</evidence>
<evidence type="ECO:0000256" key="3">
    <source>
        <dbReference type="ARBA" id="ARBA00022553"/>
    </source>
</evidence>
<feature type="transmembrane region" description="Helical" evidence="10">
    <location>
        <begin position="396"/>
        <end position="418"/>
    </location>
</feature>
<dbReference type="Pfam" id="PF07730">
    <property type="entry name" value="HisKA_3"/>
    <property type="match status" value="1"/>
</dbReference>
<dbReference type="SUPFAM" id="SSF48452">
    <property type="entry name" value="TPR-like"/>
    <property type="match status" value="1"/>
</dbReference>
<dbReference type="SUPFAM" id="SSF55874">
    <property type="entry name" value="ATPase domain of HSP90 chaperone/DNA topoisomerase II/histidine kinase"/>
    <property type="match status" value="1"/>
</dbReference>
<comment type="catalytic activity">
    <reaction evidence="1">
        <text>ATP + protein L-histidine = ADP + protein N-phospho-L-histidine.</text>
        <dbReference type="EC" id="2.7.13.3"/>
    </reaction>
</comment>
<protein>
    <recommendedName>
        <fullName evidence="2">histidine kinase</fullName>
        <ecNumber evidence="2">2.7.13.3</ecNumber>
    </recommendedName>
</protein>
<evidence type="ECO:0000313" key="12">
    <source>
        <dbReference type="EMBL" id="AZI20115.1"/>
    </source>
</evidence>
<dbReference type="SMART" id="SM00387">
    <property type="entry name" value="HATPase_c"/>
    <property type="match status" value="1"/>
</dbReference>
<dbReference type="AlphaFoldDB" id="A0A3G8WG25"/>
<gene>
    <name evidence="12" type="ORF">EIH08_04720</name>
</gene>